<evidence type="ECO:0000256" key="3">
    <source>
        <dbReference type="ARBA" id="ARBA00011245"/>
    </source>
</evidence>
<feature type="signal peptide" evidence="8">
    <location>
        <begin position="1"/>
        <end position="18"/>
    </location>
</feature>
<dbReference type="Gene3D" id="2.60.40.770">
    <property type="match status" value="1"/>
</dbReference>
<reference evidence="10 11" key="1">
    <citation type="submission" date="2019-06" db="EMBL/GenBank/DDBJ databases">
        <authorList>
            <person name="Broberg M."/>
        </authorList>
    </citation>
    <scope>NUCLEOTIDE SEQUENCE [LARGE SCALE GENOMIC DNA]</scope>
</reference>
<dbReference type="InterPro" id="IPR033917">
    <property type="entry name" value="ML_PG-PI_TP"/>
</dbReference>
<evidence type="ECO:0000256" key="5">
    <source>
        <dbReference type="ARBA" id="ARBA00022448"/>
    </source>
</evidence>
<dbReference type="EMBL" id="CABFNS010000936">
    <property type="protein sequence ID" value="VUC37168.1"/>
    <property type="molecule type" value="Genomic_DNA"/>
</dbReference>
<dbReference type="InterPro" id="IPR014756">
    <property type="entry name" value="Ig_E-set"/>
</dbReference>
<comment type="function">
    <text evidence="1">Catalyzes the intermembrane transfer of phosphatidylglycerol and phosphatidylinositol.</text>
</comment>
<keyword evidence="11" id="KW-1185">Reference proteome</keyword>
<gene>
    <name evidence="10" type="ORF">CLO192961_LOCUS462934</name>
</gene>
<keyword evidence="5" id="KW-0813">Transport</keyword>
<dbReference type="PANTHER" id="PTHR11306:SF0">
    <property type="entry name" value="PHOSPHATIDYLGLYCEROL_PHOSPHATIDYLINOSITOL TRANSFER PROTEIN"/>
    <property type="match status" value="1"/>
</dbReference>
<dbReference type="SMART" id="SM00737">
    <property type="entry name" value="ML"/>
    <property type="match status" value="1"/>
</dbReference>
<evidence type="ECO:0000256" key="2">
    <source>
        <dbReference type="ARBA" id="ARBA00006370"/>
    </source>
</evidence>
<evidence type="ECO:0000256" key="6">
    <source>
        <dbReference type="ARBA" id="ARBA00022729"/>
    </source>
</evidence>
<evidence type="ECO:0000256" key="8">
    <source>
        <dbReference type="SAM" id="SignalP"/>
    </source>
</evidence>
<accession>A0ABY6V3X3</accession>
<comment type="caution">
    <text evidence="10">The sequence shown here is derived from an EMBL/GenBank/DDBJ whole genome shotgun (WGS) entry which is preliminary data.</text>
</comment>
<comment type="subunit">
    <text evidence="3">Monomer.</text>
</comment>
<evidence type="ECO:0000259" key="9">
    <source>
        <dbReference type="SMART" id="SM00737"/>
    </source>
</evidence>
<dbReference type="CDD" id="cd00917">
    <property type="entry name" value="PG-PI_TP"/>
    <property type="match status" value="1"/>
</dbReference>
<evidence type="ECO:0000256" key="4">
    <source>
        <dbReference type="ARBA" id="ARBA00016056"/>
    </source>
</evidence>
<proteinExistence type="inferred from homology"/>
<dbReference type="SUPFAM" id="SSF81296">
    <property type="entry name" value="E set domains"/>
    <property type="match status" value="1"/>
</dbReference>
<dbReference type="Pfam" id="PF02221">
    <property type="entry name" value="E1_DerP2_DerF2"/>
    <property type="match status" value="1"/>
</dbReference>
<feature type="chain" id="PRO_5045189847" description="Phosphatidylglycerol/phosphatidylinositol transfer protein" evidence="8">
    <location>
        <begin position="19"/>
        <end position="178"/>
    </location>
</feature>
<evidence type="ECO:0000256" key="1">
    <source>
        <dbReference type="ARBA" id="ARBA00002053"/>
    </source>
</evidence>
<evidence type="ECO:0000313" key="11">
    <source>
        <dbReference type="Proteomes" id="UP000766486"/>
    </source>
</evidence>
<keyword evidence="7" id="KW-0445">Lipid transport</keyword>
<organism evidence="10 11">
    <name type="scientific">Bionectria ochroleuca</name>
    <name type="common">Gliocladium roseum</name>
    <dbReference type="NCBI Taxonomy" id="29856"/>
    <lineage>
        <taxon>Eukaryota</taxon>
        <taxon>Fungi</taxon>
        <taxon>Dikarya</taxon>
        <taxon>Ascomycota</taxon>
        <taxon>Pezizomycotina</taxon>
        <taxon>Sordariomycetes</taxon>
        <taxon>Hypocreomycetidae</taxon>
        <taxon>Hypocreales</taxon>
        <taxon>Bionectriaceae</taxon>
        <taxon>Clonostachys</taxon>
    </lineage>
</organism>
<dbReference type="Proteomes" id="UP000766486">
    <property type="component" value="Unassembled WGS sequence"/>
</dbReference>
<dbReference type="InterPro" id="IPR039670">
    <property type="entry name" value="NPC2-like"/>
</dbReference>
<name>A0ABY6V3X3_BIOOC</name>
<keyword evidence="6 8" id="KW-0732">Signal</keyword>
<sequence>MQFSAIACLSALAAPGLSASIGISEPHNSVPATNSLKVPGESPAEFCNADRDRDLVQVQLLSTAPNPVKPGKRVSVKATLDIKQAVKRGAYVKVVVKYGLIQLLATTADLCEQIVNADMKCPVEAGKHEISFQTDLPAAIPPGTYNVLADAYSDDDEHLTCMKATVNFPRPAAFGLEL</sequence>
<feature type="domain" description="MD-2-related lipid-recognition" evidence="9">
    <location>
        <begin position="44"/>
        <end position="166"/>
    </location>
</feature>
<comment type="similarity">
    <text evidence="2">Belongs to the NPC2 family.</text>
</comment>
<evidence type="ECO:0000313" key="10">
    <source>
        <dbReference type="EMBL" id="VUC37168.1"/>
    </source>
</evidence>
<evidence type="ECO:0000256" key="7">
    <source>
        <dbReference type="ARBA" id="ARBA00023055"/>
    </source>
</evidence>
<protein>
    <recommendedName>
        <fullName evidence="4">Phosphatidylglycerol/phosphatidylinositol transfer protein</fullName>
    </recommendedName>
</protein>
<dbReference type="PANTHER" id="PTHR11306">
    <property type="entry name" value="NIEMANN PICK TYPE C2 PROTEIN NPC2-RELATED"/>
    <property type="match status" value="1"/>
</dbReference>
<dbReference type="InterPro" id="IPR003172">
    <property type="entry name" value="ML_dom"/>
</dbReference>